<dbReference type="WBParaSite" id="mrna-Wban_08618">
    <property type="protein sequence ID" value="mrna-Wban_08618"/>
    <property type="gene ID" value="Wban_08618"/>
</dbReference>
<organism evidence="2 3">
    <name type="scientific">Wuchereria bancrofti</name>
    <dbReference type="NCBI Taxonomy" id="6293"/>
    <lineage>
        <taxon>Eukaryota</taxon>
        <taxon>Metazoa</taxon>
        <taxon>Ecdysozoa</taxon>
        <taxon>Nematoda</taxon>
        <taxon>Chromadorea</taxon>
        <taxon>Rhabditida</taxon>
        <taxon>Spirurina</taxon>
        <taxon>Spiruromorpha</taxon>
        <taxon>Filarioidea</taxon>
        <taxon>Onchocercidae</taxon>
        <taxon>Wuchereria</taxon>
    </lineage>
</organism>
<keyword evidence="1" id="KW-0812">Transmembrane</keyword>
<reference evidence="2" key="1">
    <citation type="submission" date="2015-03" db="EMBL/GenBank/DDBJ databases">
        <title>Wuchereria bancrofti Genome Sequencing Papua New Guinea Strain.</title>
        <authorList>
            <person name="Small S.T."/>
            <person name="Serre D."/>
            <person name="Zimmerman P.A."/>
        </authorList>
    </citation>
    <scope>NUCLEOTIDE SEQUENCE [LARGE SCALE GENOMIC DNA]</scope>
    <source>
        <strain evidence="2">pt0022</strain>
    </source>
</reference>
<feature type="transmembrane region" description="Helical" evidence="1">
    <location>
        <begin position="42"/>
        <end position="67"/>
    </location>
</feature>
<dbReference type="Proteomes" id="UP000093561">
    <property type="component" value="Unassembled WGS sequence"/>
</dbReference>
<name>A0AAF5Q0A1_WUCBA</name>
<keyword evidence="1" id="KW-0472">Membrane</keyword>
<dbReference type="AlphaFoldDB" id="A0AAF5Q0A1"/>
<evidence type="ECO:0000313" key="2">
    <source>
        <dbReference type="Proteomes" id="UP000093561"/>
    </source>
</evidence>
<evidence type="ECO:0000256" key="1">
    <source>
        <dbReference type="SAM" id="Phobius"/>
    </source>
</evidence>
<protein>
    <submittedName>
        <fullName evidence="3">Uncharacterized protein</fullName>
    </submittedName>
</protein>
<accession>A0AAF5Q0A1</accession>
<keyword evidence="1" id="KW-1133">Transmembrane helix</keyword>
<evidence type="ECO:0000313" key="3">
    <source>
        <dbReference type="WBParaSite" id="mrna-Wban_08618"/>
    </source>
</evidence>
<proteinExistence type="predicted"/>
<reference evidence="3" key="3">
    <citation type="submission" date="2024-02" db="UniProtKB">
        <authorList>
            <consortium name="WormBaseParasite"/>
        </authorList>
    </citation>
    <scope>IDENTIFICATION</scope>
    <source>
        <strain evidence="3">pt0022</strain>
    </source>
</reference>
<reference evidence="2" key="2">
    <citation type="journal article" date="2016" name="Mol. Ecol.">
        <title>Population genomics of the filarial nematode parasite Wuchereria bancrofti from mosquitoes.</title>
        <authorList>
            <person name="Small S.T."/>
            <person name="Reimer L.J."/>
            <person name="Tisch D.J."/>
            <person name="King C.L."/>
            <person name="Christensen B.M."/>
            <person name="Siba P.M."/>
            <person name="Kazura J.W."/>
            <person name="Serre D."/>
            <person name="Zimmerman P.A."/>
        </authorList>
    </citation>
    <scope>NUCLEOTIDE SEQUENCE</scope>
    <source>
        <strain evidence="2">pt0022</strain>
    </source>
</reference>
<sequence>MQQCSAAAAAAAAVGGGGGGGGGASLSLMMLRSFPSQYVNQWLLFTFACFSVCFFLSLLLLGPLLLLEDDQSTLALLVP</sequence>